<name>A0AAU7MNK3_9GAMM</name>
<keyword evidence="1" id="KW-0732">Signal</keyword>
<dbReference type="RefSeq" id="WP_349343196.1">
    <property type="nucleotide sequence ID" value="NZ_CP157802.1"/>
</dbReference>
<accession>A0AAU7MNK3</accession>
<dbReference type="EMBL" id="CP157802">
    <property type="protein sequence ID" value="XBQ19799.1"/>
    <property type="molecule type" value="Genomic_DNA"/>
</dbReference>
<organism evidence="2">
    <name type="scientific">Marinobacter sp. MMG032</name>
    <dbReference type="NCBI Taxonomy" id="3158548"/>
    <lineage>
        <taxon>Bacteria</taxon>
        <taxon>Pseudomonadati</taxon>
        <taxon>Pseudomonadota</taxon>
        <taxon>Gammaproteobacteria</taxon>
        <taxon>Pseudomonadales</taxon>
        <taxon>Marinobacteraceae</taxon>
        <taxon>Marinobacter</taxon>
    </lineage>
</organism>
<protein>
    <submittedName>
        <fullName evidence="2">Uncharacterized protein</fullName>
    </submittedName>
</protein>
<feature type="chain" id="PRO_5043795427" evidence="1">
    <location>
        <begin position="27"/>
        <end position="40"/>
    </location>
</feature>
<evidence type="ECO:0000256" key="1">
    <source>
        <dbReference type="SAM" id="SignalP"/>
    </source>
</evidence>
<proteinExistence type="predicted"/>
<sequence>MNQKLLFSAALAAALAGAMSAPLAHAGGKKKMLWHFPGWR</sequence>
<feature type="signal peptide" evidence="1">
    <location>
        <begin position="1"/>
        <end position="26"/>
    </location>
</feature>
<dbReference type="AlphaFoldDB" id="A0AAU7MNK3"/>
<gene>
    <name evidence="2" type="ORF">ABNF92_01155</name>
</gene>
<evidence type="ECO:0000313" key="2">
    <source>
        <dbReference type="EMBL" id="XBQ19799.1"/>
    </source>
</evidence>
<dbReference type="KEGG" id="mamm:ABNF92_01155"/>
<reference evidence="2" key="1">
    <citation type="submission" date="2024-05" db="EMBL/GenBank/DDBJ databases">
        <title>Draft Genome Sequences of Flagellimonas sp. MMG031 and Marinobacter sp. MMG032 Isolated from the dinoflagellate Symbiodinium pilosum.</title>
        <authorList>
            <person name="Shikuma N.J."/>
            <person name="Farrell M.V."/>
        </authorList>
    </citation>
    <scope>NUCLEOTIDE SEQUENCE</scope>
    <source>
        <strain evidence="2">MMG032</strain>
    </source>
</reference>